<dbReference type="EMBL" id="BMAT01000103">
    <property type="protein sequence ID" value="GFR59694.1"/>
    <property type="molecule type" value="Genomic_DNA"/>
</dbReference>
<proteinExistence type="predicted"/>
<evidence type="ECO:0000313" key="3">
    <source>
        <dbReference type="Proteomes" id="UP000762676"/>
    </source>
</evidence>
<organism evidence="2 3">
    <name type="scientific">Elysia marginata</name>
    <dbReference type="NCBI Taxonomy" id="1093978"/>
    <lineage>
        <taxon>Eukaryota</taxon>
        <taxon>Metazoa</taxon>
        <taxon>Spiralia</taxon>
        <taxon>Lophotrochozoa</taxon>
        <taxon>Mollusca</taxon>
        <taxon>Gastropoda</taxon>
        <taxon>Heterobranchia</taxon>
        <taxon>Euthyneura</taxon>
        <taxon>Panpulmonata</taxon>
        <taxon>Sacoglossa</taxon>
        <taxon>Placobranchoidea</taxon>
        <taxon>Plakobranchidae</taxon>
        <taxon>Elysia</taxon>
    </lineage>
</organism>
<dbReference type="AlphaFoldDB" id="A0AAV4EGE9"/>
<feature type="transmembrane region" description="Helical" evidence="1">
    <location>
        <begin position="21"/>
        <end position="44"/>
    </location>
</feature>
<name>A0AAV4EGE9_9GAST</name>
<keyword evidence="1" id="KW-1133">Transmembrane helix</keyword>
<gene>
    <name evidence="2" type="ORF">ElyMa_000060400</name>
</gene>
<keyword evidence="1" id="KW-0472">Membrane</keyword>
<accession>A0AAV4EGE9</accession>
<reference evidence="2 3" key="1">
    <citation type="journal article" date="2021" name="Elife">
        <title>Chloroplast acquisition without the gene transfer in kleptoplastic sea slugs, Plakobranchus ocellatus.</title>
        <authorList>
            <person name="Maeda T."/>
            <person name="Takahashi S."/>
            <person name="Yoshida T."/>
            <person name="Shimamura S."/>
            <person name="Takaki Y."/>
            <person name="Nagai Y."/>
            <person name="Toyoda A."/>
            <person name="Suzuki Y."/>
            <person name="Arimoto A."/>
            <person name="Ishii H."/>
            <person name="Satoh N."/>
            <person name="Nishiyama T."/>
            <person name="Hasebe M."/>
            <person name="Maruyama T."/>
            <person name="Minagawa J."/>
            <person name="Obokata J."/>
            <person name="Shigenobu S."/>
        </authorList>
    </citation>
    <scope>NUCLEOTIDE SEQUENCE [LARGE SCALE GENOMIC DNA]</scope>
</reference>
<evidence type="ECO:0000256" key="1">
    <source>
        <dbReference type="SAM" id="Phobius"/>
    </source>
</evidence>
<evidence type="ECO:0008006" key="4">
    <source>
        <dbReference type="Google" id="ProtNLM"/>
    </source>
</evidence>
<keyword evidence="1" id="KW-0812">Transmembrane</keyword>
<keyword evidence="3" id="KW-1185">Reference proteome</keyword>
<protein>
    <recommendedName>
        <fullName evidence="4">G-protein coupled receptors family 1 profile domain-containing protein</fullName>
    </recommendedName>
</protein>
<evidence type="ECO:0000313" key="2">
    <source>
        <dbReference type="EMBL" id="GFR59694.1"/>
    </source>
</evidence>
<comment type="caution">
    <text evidence="2">The sequence shown here is derived from an EMBL/GenBank/DDBJ whole genome shotgun (WGS) entry which is preliminary data.</text>
</comment>
<sequence length="104" mass="11490">MPNFSDALFLRKEPCLKMVKAVVIPEADIVVVVVVVVVASTLYVRGLPSTCPYHLINVTSFFIKSKWESAGAWFILGATVSSLRQTPTMVLCLIDFDRKENGCP</sequence>
<dbReference type="Proteomes" id="UP000762676">
    <property type="component" value="Unassembled WGS sequence"/>
</dbReference>